<name>A0AAD2CPX3_9STRA</name>
<sequence>MIHNRTVLWKYHDSDQVSSQKQCEDLLQLAPWFPSFDEWEQKLPHLSDVIPVSLTNFRGEEGHPIVLYPQITDVLEESKDVVRHAWIEDASNERHFSYLKSLPRPYQQMTRDLYSEGKNFLYGMLYTKIFELQIPSQQLVFGQNTSYSATNRVPFSIAVHSRHTVGADDGSYIEAETKCLNKMITHLKDTEQSCKVFVMSDRSKTIDLLIEWLFARNCTTMVANHTMGPKIHDIAEHGPWSGAGFLLDLQLVGAAESGVVGDRHRSSTALVIYQVDYNRRMRACGRAQKTKLHDMPICNLPNKHLSGYNYGPGTPTFRHHSHLALLEPIAVVDTYKKKDLKNYVISRFDFERPSIKTVYDALNSKYEHRTHIVLFLLAVELTLAAFQRFPLGNNDKSVVCSPG</sequence>
<dbReference type="Proteomes" id="UP001295423">
    <property type="component" value="Unassembled WGS sequence"/>
</dbReference>
<keyword evidence="2" id="KW-1185">Reference proteome</keyword>
<evidence type="ECO:0000313" key="2">
    <source>
        <dbReference type="Proteomes" id="UP001295423"/>
    </source>
</evidence>
<gene>
    <name evidence="1" type="ORF">CYCCA115_LOCUS7947</name>
</gene>
<protein>
    <submittedName>
        <fullName evidence="1">Uncharacterized protein</fullName>
    </submittedName>
</protein>
<proteinExistence type="predicted"/>
<reference evidence="1" key="1">
    <citation type="submission" date="2023-08" db="EMBL/GenBank/DDBJ databases">
        <authorList>
            <person name="Audoor S."/>
            <person name="Bilcke G."/>
        </authorList>
    </citation>
    <scope>NUCLEOTIDE SEQUENCE</scope>
</reference>
<accession>A0AAD2CPX3</accession>
<dbReference type="AlphaFoldDB" id="A0AAD2CPX3"/>
<comment type="caution">
    <text evidence="1">The sequence shown here is derived from an EMBL/GenBank/DDBJ whole genome shotgun (WGS) entry which is preliminary data.</text>
</comment>
<evidence type="ECO:0000313" key="1">
    <source>
        <dbReference type="EMBL" id="CAJ1942438.1"/>
    </source>
</evidence>
<dbReference type="EMBL" id="CAKOGP040001112">
    <property type="protein sequence ID" value="CAJ1942438.1"/>
    <property type="molecule type" value="Genomic_DNA"/>
</dbReference>
<organism evidence="1 2">
    <name type="scientific">Cylindrotheca closterium</name>
    <dbReference type="NCBI Taxonomy" id="2856"/>
    <lineage>
        <taxon>Eukaryota</taxon>
        <taxon>Sar</taxon>
        <taxon>Stramenopiles</taxon>
        <taxon>Ochrophyta</taxon>
        <taxon>Bacillariophyta</taxon>
        <taxon>Bacillariophyceae</taxon>
        <taxon>Bacillariophycidae</taxon>
        <taxon>Bacillariales</taxon>
        <taxon>Bacillariaceae</taxon>
        <taxon>Cylindrotheca</taxon>
    </lineage>
</organism>